<reference evidence="2" key="1">
    <citation type="submission" date="2016-02" db="EMBL/GenBank/DDBJ databases">
        <authorList>
            <person name="Rodrigo-Torres Lidia"/>
            <person name="Arahal R.David."/>
        </authorList>
    </citation>
    <scope>NUCLEOTIDE SEQUENCE [LARGE SCALE GENOMIC DNA]</scope>
    <source>
        <strain evidence="2">CECT 9029</strain>
    </source>
</reference>
<protein>
    <submittedName>
        <fullName evidence="1">Uncharacterized protein</fullName>
    </submittedName>
</protein>
<sequence length="105" mass="11659">MEVELILNEVSKALDKISVESRVNAYNLLAQRANKPQFSVSFGENFNLETLSASSLENQVSLKEEDYSIDELLLNAIDLSSQQGKLISVTNARLQLERMVIKGSA</sequence>
<accession>A0A128F7E6</accession>
<dbReference type="STRING" id="1796497.GCE9029_03363"/>
<proteinExistence type="predicted"/>
<keyword evidence="2" id="KW-1185">Reference proteome</keyword>
<name>A0A128F7E6_9GAMM</name>
<evidence type="ECO:0000313" key="2">
    <source>
        <dbReference type="Proteomes" id="UP000071641"/>
    </source>
</evidence>
<organism evidence="1 2">
    <name type="scientific">Grimontia celer</name>
    <dbReference type="NCBI Taxonomy" id="1796497"/>
    <lineage>
        <taxon>Bacteria</taxon>
        <taxon>Pseudomonadati</taxon>
        <taxon>Pseudomonadota</taxon>
        <taxon>Gammaproteobacteria</taxon>
        <taxon>Vibrionales</taxon>
        <taxon>Vibrionaceae</taxon>
        <taxon>Grimontia</taxon>
    </lineage>
</organism>
<dbReference type="RefSeq" id="WP_046302792.1">
    <property type="nucleotide sequence ID" value="NZ_FIZX01000002.1"/>
</dbReference>
<dbReference type="Proteomes" id="UP000071641">
    <property type="component" value="Unassembled WGS sequence"/>
</dbReference>
<gene>
    <name evidence="1" type="ORF">GCE9029_03363</name>
</gene>
<dbReference type="AlphaFoldDB" id="A0A128F7E6"/>
<evidence type="ECO:0000313" key="1">
    <source>
        <dbReference type="EMBL" id="CZF82658.1"/>
    </source>
</evidence>
<dbReference type="EMBL" id="FIZX01000002">
    <property type="protein sequence ID" value="CZF82658.1"/>
    <property type="molecule type" value="Genomic_DNA"/>
</dbReference>
<dbReference type="OrthoDB" id="5917247at2"/>